<feature type="transmembrane region" description="Helical" evidence="1">
    <location>
        <begin position="20"/>
        <end position="38"/>
    </location>
</feature>
<evidence type="ECO:0000256" key="1">
    <source>
        <dbReference type="SAM" id="Phobius"/>
    </source>
</evidence>
<comment type="caution">
    <text evidence="2">The sequence shown here is derived from an EMBL/GenBank/DDBJ whole genome shotgun (WGS) entry which is preliminary data.</text>
</comment>
<evidence type="ECO:0000313" key="3">
    <source>
        <dbReference type="Proteomes" id="UP000235034"/>
    </source>
</evidence>
<dbReference type="Proteomes" id="UP000235034">
    <property type="component" value="Unassembled WGS sequence"/>
</dbReference>
<organism evidence="2 3">
    <name type="scientific">Bifidobacterium parmae</name>
    <dbReference type="NCBI Taxonomy" id="361854"/>
    <lineage>
        <taxon>Bacteria</taxon>
        <taxon>Bacillati</taxon>
        <taxon>Actinomycetota</taxon>
        <taxon>Actinomycetes</taxon>
        <taxon>Bifidobacteriales</taxon>
        <taxon>Bifidobacteriaceae</taxon>
        <taxon>Bifidobacterium</taxon>
    </lineage>
</organism>
<name>A0A2N5J0L6_9BIFI</name>
<keyword evidence="1" id="KW-0472">Membrane</keyword>
<keyword evidence="3" id="KW-1185">Reference proteome</keyword>
<evidence type="ECO:0000313" key="2">
    <source>
        <dbReference type="EMBL" id="PLS27731.1"/>
    </source>
</evidence>
<protein>
    <submittedName>
        <fullName evidence="2">Uncharacterized protein</fullName>
    </submittedName>
</protein>
<keyword evidence="1" id="KW-0812">Transmembrane</keyword>
<gene>
    <name evidence="2" type="ORF">Uis4E_1417</name>
</gene>
<dbReference type="AlphaFoldDB" id="A0A2N5J0L6"/>
<accession>A0A2N5J0L6</accession>
<feature type="transmembrane region" description="Helical" evidence="1">
    <location>
        <begin position="90"/>
        <end position="109"/>
    </location>
</feature>
<keyword evidence="1" id="KW-1133">Transmembrane helix</keyword>
<dbReference type="EMBL" id="NMWT01000020">
    <property type="protein sequence ID" value="PLS27731.1"/>
    <property type="molecule type" value="Genomic_DNA"/>
</dbReference>
<reference evidence="2 3" key="1">
    <citation type="submission" date="2017-07" db="EMBL/GenBank/DDBJ databases">
        <title>Bifidobacterium novel species.</title>
        <authorList>
            <person name="Lugli G.A."/>
            <person name="Milani C."/>
            <person name="Duranti S."/>
            <person name="Mangifesta M."/>
        </authorList>
    </citation>
    <scope>NUCLEOTIDE SEQUENCE [LARGE SCALE GENOMIC DNA]</scope>
    <source>
        <strain evidence="2 3">77</strain>
    </source>
</reference>
<sequence>MSRHMECVDRLAERLTRIHADWLLYAVWLAALITPYRIPAGRLAPSYALLAVLLLFLLPSMTLVCQACLKERHRQGPDLFLLNYWYRNGRIAWWILTVITLLVLVAELAGGRWW</sequence>
<feature type="transmembrane region" description="Helical" evidence="1">
    <location>
        <begin position="44"/>
        <end position="69"/>
    </location>
</feature>
<proteinExistence type="predicted"/>